<evidence type="ECO:0000256" key="5">
    <source>
        <dbReference type="ARBA" id="ARBA00022989"/>
    </source>
</evidence>
<dbReference type="Pfam" id="PF01790">
    <property type="entry name" value="LGT"/>
    <property type="match status" value="1"/>
</dbReference>
<protein>
    <recommendedName>
        <fullName evidence="7">Phosphatidylglycerol--prolipoprotein diacylglyceryl transferase</fullName>
        <ecNumber evidence="7">2.5.1.145</ecNumber>
    </recommendedName>
</protein>
<comment type="catalytic activity">
    <reaction evidence="7">
        <text>L-cysteinyl-[prolipoprotein] + a 1,2-diacyl-sn-glycero-3-phospho-(1'-sn-glycerol) = an S-1,2-diacyl-sn-glyceryl-L-cysteinyl-[prolipoprotein] + sn-glycerol 1-phosphate + H(+)</text>
        <dbReference type="Rhea" id="RHEA:56712"/>
        <dbReference type="Rhea" id="RHEA-COMP:14679"/>
        <dbReference type="Rhea" id="RHEA-COMP:14680"/>
        <dbReference type="ChEBI" id="CHEBI:15378"/>
        <dbReference type="ChEBI" id="CHEBI:29950"/>
        <dbReference type="ChEBI" id="CHEBI:57685"/>
        <dbReference type="ChEBI" id="CHEBI:64716"/>
        <dbReference type="ChEBI" id="CHEBI:140658"/>
        <dbReference type="EC" id="2.5.1.145"/>
    </reaction>
</comment>
<comment type="similarity">
    <text evidence="1 7">Belongs to the Lgt family.</text>
</comment>
<keyword evidence="2 7" id="KW-1003">Cell membrane</keyword>
<dbReference type="AlphaFoldDB" id="A0A1T4UXP5"/>
<feature type="transmembrane region" description="Helical" evidence="7">
    <location>
        <begin position="53"/>
        <end position="73"/>
    </location>
</feature>
<dbReference type="GO" id="GO:0005886">
    <property type="term" value="C:plasma membrane"/>
    <property type="evidence" value="ECO:0007669"/>
    <property type="project" value="UniProtKB-SubCell"/>
</dbReference>
<dbReference type="InterPro" id="IPR001640">
    <property type="entry name" value="Lgt"/>
</dbReference>
<comment type="pathway">
    <text evidence="7">Protein modification; lipoprotein biosynthesis (diacylglyceryl transfer).</text>
</comment>
<proteinExistence type="inferred from homology"/>
<dbReference type="STRING" id="83771.SAMN02910357_01125"/>
<keyword evidence="8" id="KW-0449">Lipoprotein</keyword>
<dbReference type="EMBL" id="FUXX01000002">
    <property type="protein sequence ID" value="SKA57503.1"/>
    <property type="molecule type" value="Genomic_DNA"/>
</dbReference>
<feature type="transmembrane region" description="Helical" evidence="7">
    <location>
        <begin position="20"/>
        <end position="41"/>
    </location>
</feature>
<keyword evidence="6 7" id="KW-0472">Membrane</keyword>
<reference evidence="9" key="1">
    <citation type="submission" date="2017-02" db="EMBL/GenBank/DDBJ databases">
        <authorList>
            <person name="Varghese N."/>
            <person name="Submissions S."/>
        </authorList>
    </citation>
    <scope>NUCLEOTIDE SEQUENCE [LARGE SCALE GENOMIC DNA]</scope>
    <source>
        <strain evidence="9">DSM 3072</strain>
    </source>
</reference>
<keyword evidence="4 7" id="KW-0812">Transmembrane</keyword>
<feature type="transmembrane region" description="Helical" evidence="7">
    <location>
        <begin position="93"/>
        <end position="110"/>
    </location>
</feature>
<dbReference type="RefSeq" id="WP_078927862.1">
    <property type="nucleotide sequence ID" value="NZ_FUXX01000002.1"/>
</dbReference>
<dbReference type="PROSITE" id="PS01311">
    <property type="entry name" value="LGT"/>
    <property type="match status" value="1"/>
</dbReference>
<evidence type="ECO:0000256" key="1">
    <source>
        <dbReference type="ARBA" id="ARBA00007150"/>
    </source>
</evidence>
<evidence type="ECO:0000313" key="8">
    <source>
        <dbReference type="EMBL" id="SKA57503.1"/>
    </source>
</evidence>
<dbReference type="EC" id="2.5.1.145" evidence="7"/>
<feature type="binding site" evidence="7">
    <location>
        <position position="136"/>
    </location>
    <ligand>
        <name>a 1,2-diacyl-sn-glycero-3-phospho-(1'-sn-glycerol)</name>
        <dbReference type="ChEBI" id="CHEBI:64716"/>
    </ligand>
</feature>
<dbReference type="GO" id="GO:0042158">
    <property type="term" value="P:lipoprotein biosynthetic process"/>
    <property type="evidence" value="ECO:0007669"/>
    <property type="project" value="UniProtKB-UniRule"/>
</dbReference>
<gene>
    <name evidence="7" type="primary">lgt</name>
    <name evidence="8" type="ORF">SAMN02745213_00240</name>
</gene>
<evidence type="ECO:0000256" key="2">
    <source>
        <dbReference type="ARBA" id="ARBA00022475"/>
    </source>
</evidence>
<feature type="transmembrane region" description="Helical" evidence="7">
    <location>
        <begin position="175"/>
        <end position="192"/>
    </location>
</feature>
<keyword evidence="3 7" id="KW-0808">Transferase</keyword>
<evidence type="ECO:0000256" key="6">
    <source>
        <dbReference type="ARBA" id="ARBA00023136"/>
    </source>
</evidence>
<feature type="transmembrane region" description="Helical" evidence="7">
    <location>
        <begin position="117"/>
        <end position="137"/>
    </location>
</feature>
<comment type="subcellular location">
    <subcellularLocation>
        <location evidence="7">Cell membrane</location>
        <topology evidence="7">Multi-pass membrane protein</topology>
    </subcellularLocation>
</comment>
<evidence type="ECO:0000256" key="7">
    <source>
        <dbReference type="HAMAP-Rule" id="MF_01147"/>
    </source>
</evidence>
<evidence type="ECO:0000313" key="9">
    <source>
        <dbReference type="Proteomes" id="UP000242432"/>
    </source>
</evidence>
<dbReference type="HAMAP" id="MF_01147">
    <property type="entry name" value="Lgt"/>
    <property type="match status" value="1"/>
</dbReference>
<organism evidence="8 9">
    <name type="scientific">Succinivibrio dextrinosolvens DSM 3072</name>
    <dbReference type="NCBI Taxonomy" id="1123324"/>
    <lineage>
        <taxon>Bacteria</taxon>
        <taxon>Pseudomonadati</taxon>
        <taxon>Pseudomonadota</taxon>
        <taxon>Gammaproteobacteria</taxon>
        <taxon>Aeromonadales</taxon>
        <taxon>Succinivibrionaceae</taxon>
        <taxon>Succinivibrio</taxon>
    </lineage>
</organism>
<comment type="function">
    <text evidence="7">Catalyzes the transfer of the diacylglyceryl group from phosphatidylglycerol to the sulfhydryl group of the N-terminal cysteine of a prolipoprotein, the first step in the formation of mature lipoproteins.</text>
</comment>
<dbReference type="PANTHER" id="PTHR30589:SF0">
    <property type="entry name" value="PHOSPHATIDYLGLYCEROL--PROLIPOPROTEIN DIACYLGLYCERYL TRANSFERASE"/>
    <property type="match status" value="1"/>
</dbReference>
<keyword evidence="5 7" id="KW-1133">Transmembrane helix</keyword>
<accession>A0A1T4UXP5</accession>
<name>A0A1T4UXP5_9GAMM</name>
<evidence type="ECO:0000256" key="3">
    <source>
        <dbReference type="ARBA" id="ARBA00022679"/>
    </source>
</evidence>
<dbReference type="PANTHER" id="PTHR30589">
    <property type="entry name" value="PROLIPOPROTEIN DIACYLGLYCERYL TRANSFERASE"/>
    <property type="match status" value="1"/>
</dbReference>
<dbReference type="NCBIfam" id="TIGR00544">
    <property type="entry name" value="lgt"/>
    <property type="match status" value="1"/>
</dbReference>
<dbReference type="Proteomes" id="UP000242432">
    <property type="component" value="Unassembled WGS sequence"/>
</dbReference>
<keyword evidence="9" id="KW-1185">Reference proteome</keyword>
<feature type="transmembrane region" description="Helical" evidence="7">
    <location>
        <begin position="235"/>
        <end position="253"/>
    </location>
</feature>
<dbReference type="UniPathway" id="UPA00664"/>
<dbReference type="GO" id="GO:0008961">
    <property type="term" value="F:phosphatidylglycerol-prolipoprotein diacylglyceryl transferase activity"/>
    <property type="evidence" value="ECO:0007669"/>
    <property type="project" value="UniProtKB-UniRule"/>
</dbReference>
<feature type="transmembrane region" description="Helical" evidence="7">
    <location>
        <begin position="199"/>
        <end position="215"/>
    </location>
</feature>
<evidence type="ECO:0000256" key="4">
    <source>
        <dbReference type="ARBA" id="ARBA00022692"/>
    </source>
</evidence>
<sequence>MFINNLDPIAFSVGPLSIRWYGLFFSFGFILGYIIMQLFFKQKKYKTEDLDKLLVYIFAGTVIGARLAHCLIYEPDFYLAHPIEILKIWQGGLASHGGSLGVVVATLIFLRKNKYKFFELGDMLCVPIALVCSLIRIGNYFNSEILGNPTNADFGVIFVRLGETFPRHPAQLYEAAAYFTVFLILMALYLFVKNRPDGLLVGLLLTLTFTARMAIEPFKVEQADYSTNAIFNVGQLLSIPFIVVGIAVIIYAVKKNSKLKKGI</sequence>